<comment type="caution">
    <text evidence="1">The sequence shown here is derived from an EMBL/GenBank/DDBJ whole genome shotgun (WGS) entry which is preliminary data.</text>
</comment>
<dbReference type="AlphaFoldDB" id="A0A9N9DH98"/>
<keyword evidence="2" id="KW-1185">Reference proteome</keyword>
<gene>
    <name evidence="1" type="ORF">ALEPTO_LOCUS9713</name>
</gene>
<accession>A0A9N9DH98</accession>
<dbReference type="InterPro" id="IPR036397">
    <property type="entry name" value="RNaseH_sf"/>
</dbReference>
<organism evidence="1 2">
    <name type="scientific">Ambispora leptoticha</name>
    <dbReference type="NCBI Taxonomy" id="144679"/>
    <lineage>
        <taxon>Eukaryota</taxon>
        <taxon>Fungi</taxon>
        <taxon>Fungi incertae sedis</taxon>
        <taxon>Mucoromycota</taxon>
        <taxon>Glomeromycotina</taxon>
        <taxon>Glomeromycetes</taxon>
        <taxon>Archaeosporales</taxon>
        <taxon>Ambisporaceae</taxon>
        <taxon>Ambispora</taxon>
    </lineage>
</organism>
<proteinExistence type="predicted"/>
<dbReference type="OrthoDB" id="2416077at2759"/>
<dbReference type="GO" id="GO:0003676">
    <property type="term" value="F:nucleic acid binding"/>
    <property type="evidence" value="ECO:0007669"/>
    <property type="project" value="InterPro"/>
</dbReference>
<evidence type="ECO:0000313" key="2">
    <source>
        <dbReference type="Proteomes" id="UP000789508"/>
    </source>
</evidence>
<dbReference type="Proteomes" id="UP000789508">
    <property type="component" value="Unassembled WGS sequence"/>
</dbReference>
<dbReference type="EMBL" id="CAJVPS010008152">
    <property type="protein sequence ID" value="CAG8641066.1"/>
    <property type="molecule type" value="Genomic_DNA"/>
</dbReference>
<name>A0A9N9DH98_9GLOM</name>
<feature type="non-terminal residue" evidence="1">
    <location>
        <position position="82"/>
    </location>
</feature>
<evidence type="ECO:0000313" key="1">
    <source>
        <dbReference type="EMBL" id="CAG8641066.1"/>
    </source>
</evidence>
<dbReference type="Gene3D" id="3.30.420.10">
    <property type="entry name" value="Ribonuclease H-like superfamily/Ribonuclease H"/>
    <property type="match status" value="1"/>
</dbReference>
<sequence length="82" mass="9246">NMRNSSEKHMESCVVSTIKYGGLSVMFWGCIGWDGVGPLVEVNNDLDSDDGGASCHYTNWWKQTHNIPDLIDALIEEWQKCL</sequence>
<protein>
    <submittedName>
        <fullName evidence="1">1273_t:CDS:1</fullName>
    </submittedName>
</protein>
<reference evidence="1" key="1">
    <citation type="submission" date="2021-06" db="EMBL/GenBank/DDBJ databases">
        <authorList>
            <person name="Kallberg Y."/>
            <person name="Tangrot J."/>
            <person name="Rosling A."/>
        </authorList>
    </citation>
    <scope>NUCLEOTIDE SEQUENCE</scope>
    <source>
        <strain evidence="1">FL130A</strain>
    </source>
</reference>